<dbReference type="NCBIfam" id="TIGR02384">
    <property type="entry name" value="RelB_DinJ"/>
    <property type="match status" value="1"/>
</dbReference>
<name>A0A0G1UUQ1_9BACT</name>
<dbReference type="PANTHER" id="PTHR38781">
    <property type="entry name" value="ANTITOXIN DINJ-RELATED"/>
    <property type="match status" value="1"/>
</dbReference>
<comment type="similarity">
    <text evidence="1">Belongs to the RelB/DinJ antitoxin family.</text>
</comment>
<accession>A0A0G1UUQ1</accession>
<dbReference type="GO" id="GO:0006355">
    <property type="term" value="P:regulation of DNA-templated transcription"/>
    <property type="evidence" value="ECO:0007669"/>
    <property type="project" value="InterPro"/>
</dbReference>
<dbReference type="PANTHER" id="PTHR38781:SF1">
    <property type="entry name" value="ANTITOXIN DINJ-RELATED"/>
    <property type="match status" value="1"/>
</dbReference>
<organism evidence="3 4">
    <name type="scientific">Candidatus Beckwithbacteria bacterium GW2011_GWB1_47_15</name>
    <dbReference type="NCBI Taxonomy" id="1618371"/>
    <lineage>
        <taxon>Bacteria</taxon>
        <taxon>Candidatus Beckwithiibacteriota</taxon>
    </lineage>
</organism>
<gene>
    <name evidence="3" type="ORF">UX85_C0003G0104</name>
</gene>
<evidence type="ECO:0008006" key="5">
    <source>
        <dbReference type="Google" id="ProtNLM"/>
    </source>
</evidence>
<dbReference type="GO" id="GO:0006351">
    <property type="term" value="P:DNA-templated transcription"/>
    <property type="evidence" value="ECO:0007669"/>
    <property type="project" value="TreeGrafter"/>
</dbReference>
<dbReference type="EMBL" id="LCNT01000003">
    <property type="protein sequence ID" value="KKU61445.1"/>
    <property type="molecule type" value="Genomic_DNA"/>
</dbReference>
<sequence>MSDTAVINIRTDARIKAQAQRVAKEAGLTLSGLINFLIRTVVKTKKLEFDLNETPSPYLIESLKESEEDIKAGRVSPAFDNVKDAIAWLEDKDRKYVNQI</sequence>
<dbReference type="PATRIC" id="fig|1618371.3.peg.493"/>
<dbReference type="InterPro" id="IPR007337">
    <property type="entry name" value="RelB/DinJ"/>
</dbReference>
<dbReference type="InterPro" id="IPR013321">
    <property type="entry name" value="Arc_rbn_hlx_hlx"/>
</dbReference>
<comment type="caution">
    <text evidence="3">The sequence shown here is derived from an EMBL/GenBank/DDBJ whole genome shotgun (WGS) entry which is preliminary data.</text>
</comment>
<dbReference type="Gene3D" id="1.10.1220.10">
    <property type="entry name" value="Met repressor-like"/>
    <property type="match status" value="1"/>
</dbReference>
<proteinExistence type="inferred from homology"/>
<evidence type="ECO:0000256" key="2">
    <source>
        <dbReference type="ARBA" id="ARBA00022649"/>
    </source>
</evidence>
<dbReference type="AlphaFoldDB" id="A0A0G1UUQ1"/>
<reference evidence="3 4" key="1">
    <citation type="journal article" date="2015" name="Nature">
        <title>rRNA introns, odd ribosomes, and small enigmatic genomes across a large radiation of phyla.</title>
        <authorList>
            <person name="Brown C.T."/>
            <person name="Hug L.A."/>
            <person name="Thomas B.C."/>
            <person name="Sharon I."/>
            <person name="Castelle C.J."/>
            <person name="Singh A."/>
            <person name="Wilkins M.J."/>
            <person name="Williams K.H."/>
            <person name="Banfield J.F."/>
        </authorList>
    </citation>
    <scope>NUCLEOTIDE SEQUENCE [LARGE SCALE GENOMIC DNA]</scope>
</reference>
<evidence type="ECO:0000256" key="1">
    <source>
        <dbReference type="ARBA" id="ARBA00010562"/>
    </source>
</evidence>
<evidence type="ECO:0000313" key="4">
    <source>
        <dbReference type="Proteomes" id="UP000033860"/>
    </source>
</evidence>
<evidence type="ECO:0000313" key="3">
    <source>
        <dbReference type="EMBL" id="KKU61445.1"/>
    </source>
</evidence>
<dbReference type="Proteomes" id="UP000033860">
    <property type="component" value="Unassembled WGS sequence"/>
</dbReference>
<dbReference type="Pfam" id="PF04221">
    <property type="entry name" value="RelB"/>
    <property type="match status" value="1"/>
</dbReference>
<keyword evidence="2" id="KW-1277">Toxin-antitoxin system</keyword>
<protein>
    <recommendedName>
        <fullName evidence="5">Addiction module antitoxin, RelB/DinJ family</fullName>
    </recommendedName>
</protein>